<evidence type="ECO:0000256" key="4">
    <source>
        <dbReference type="ARBA" id="ARBA00022807"/>
    </source>
</evidence>
<dbReference type="GO" id="GO:0008234">
    <property type="term" value="F:cysteine-type peptidase activity"/>
    <property type="evidence" value="ECO:0007669"/>
    <property type="project" value="UniProtKB-KW"/>
</dbReference>
<evidence type="ECO:0000256" key="2">
    <source>
        <dbReference type="ARBA" id="ARBA00022670"/>
    </source>
</evidence>
<proteinExistence type="inferred from homology"/>
<evidence type="ECO:0000256" key="1">
    <source>
        <dbReference type="ARBA" id="ARBA00006641"/>
    </source>
</evidence>
<dbReference type="EMBL" id="KZ613947">
    <property type="protein sequence ID" value="PMD38809.1"/>
    <property type="molecule type" value="Genomic_DNA"/>
</dbReference>
<protein>
    <submittedName>
        <fullName evidence="5">Peptidase C15, pyroglutamyl peptidase I-like protein</fullName>
    </submittedName>
</protein>
<dbReference type="AlphaFoldDB" id="A0A2J6RJX8"/>
<evidence type="ECO:0000256" key="3">
    <source>
        <dbReference type="ARBA" id="ARBA00022801"/>
    </source>
</evidence>
<dbReference type="Gene3D" id="3.40.630.20">
    <property type="entry name" value="Peptidase C15, pyroglutamyl peptidase I-like"/>
    <property type="match status" value="1"/>
</dbReference>
<evidence type="ECO:0000313" key="5">
    <source>
        <dbReference type="EMBL" id="PMD38809.1"/>
    </source>
</evidence>
<keyword evidence="2" id="KW-0645">Protease</keyword>
<dbReference type="Proteomes" id="UP000235786">
    <property type="component" value="Unassembled WGS sequence"/>
</dbReference>
<dbReference type="OrthoDB" id="408631at2759"/>
<keyword evidence="4" id="KW-0788">Thiol protease</keyword>
<dbReference type="GO" id="GO:0006508">
    <property type="term" value="P:proteolysis"/>
    <property type="evidence" value="ECO:0007669"/>
    <property type="project" value="UniProtKB-KW"/>
</dbReference>
<organism evidence="5 6">
    <name type="scientific">Hyaloscypha variabilis (strain UAMH 11265 / GT02V1 / F)</name>
    <name type="common">Meliniomyces variabilis</name>
    <dbReference type="NCBI Taxonomy" id="1149755"/>
    <lineage>
        <taxon>Eukaryota</taxon>
        <taxon>Fungi</taxon>
        <taxon>Dikarya</taxon>
        <taxon>Ascomycota</taxon>
        <taxon>Pezizomycotina</taxon>
        <taxon>Leotiomycetes</taxon>
        <taxon>Helotiales</taxon>
        <taxon>Hyaloscyphaceae</taxon>
        <taxon>Hyaloscypha</taxon>
        <taxon>Hyaloscypha variabilis</taxon>
    </lineage>
</organism>
<dbReference type="SUPFAM" id="SSF53182">
    <property type="entry name" value="Pyrrolidone carboxyl peptidase (pyroglutamate aminopeptidase)"/>
    <property type="match status" value="1"/>
</dbReference>
<sequence>MGDVESWKMALQGITPLPAPSGPPPAPKREFVVLVTGMGPFPGAPLNTSHLLTQHLPSHLSIINKYNSTSLPIRILNPTAGQGQYVKTEYSYVRTYVQALYDKYQDEVDAIIHLGMADGWEWYTVEERAFNEKFTSNWWGELVAAEGYYMIPDAKGETVKDISKEGGKGMWDDMPLGLKAAGVNVRILVDDARKVVNFETDEKRGKGEKKEKVDIISHDEAGNFLCGFIYYESLATVRRRKLNTRVLFCHVPGWAEPERLERGADFVCAVAGAVCRQINPASPEQIMYPR</sequence>
<name>A0A2J6RJX8_HYAVF</name>
<comment type="similarity">
    <text evidence="1">Belongs to the peptidase C15 family.</text>
</comment>
<dbReference type="InterPro" id="IPR036440">
    <property type="entry name" value="Peptidase_C15-like_sf"/>
</dbReference>
<dbReference type="PANTHER" id="PTHR23402">
    <property type="entry name" value="PROTEASE FAMILY C15 PYROGLUTAMYL-PEPTIDASE I-RELATED"/>
    <property type="match status" value="1"/>
</dbReference>
<accession>A0A2J6RJX8</accession>
<evidence type="ECO:0000313" key="6">
    <source>
        <dbReference type="Proteomes" id="UP000235786"/>
    </source>
</evidence>
<dbReference type="PANTHER" id="PTHR23402:SF1">
    <property type="entry name" value="PYROGLUTAMYL-PEPTIDASE I"/>
    <property type="match status" value="1"/>
</dbReference>
<dbReference type="InterPro" id="IPR016125">
    <property type="entry name" value="Peptidase_C15-like"/>
</dbReference>
<keyword evidence="3" id="KW-0378">Hydrolase</keyword>
<keyword evidence="6" id="KW-1185">Reference proteome</keyword>
<gene>
    <name evidence="5" type="ORF">L207DRAFT_634806</name>
</gene>
<reference evidence="5 6" key="1">
    <citation type="submission" date="2016-04" db="EMBL/GenBank/DDBJ databases">
        <title>A degradative enzymes factory behind the ericoid mycorrhizal symbiosis.</title>
        <authorList>
            <consortium name="DOE Joint Genome Institute"/>
            <person name="Martino E."/>
            <person name="Morin E."/>
            <person name="Grelet G."/>
            <person name="Kuo A."/>
            <person name="Kohler A."/>
            <person name="Daghino S."/>
            <person name="Barry K."/>
            <person name="Choi C."/>
            <person name="Cichocki N."/>
            <person name="Clum A."/>
            <person name="Copeland A."/>
            <person name="Hainaut M."/>
            <person name="Haridas S."/>
            <person name="Labutti K."/>
            <person name="Lindquist E."/>
            <person name="Lipzen A."/>
            <person name="Khouja H.-R."/>
            <person name="Murat C."/>
            <person name="Ohm R."/>
            <person name="Olson A."/>
            <person name="Spatafora J."/>
            <person name="Veneault-Fourrey C."/>
            <person name="Henrissat B."/>
            <person name="Grigoriev I."/>
            <person name="Martin F."/>
            <person name="Perotto S."/>
        </authorList>
    </citation>
    <scope>NUCLEOTIDE SEQUENCE [LARGE SCALE GENOMIC DNA]</scope>
    <source>
        <strain evidence="5 6">F</strain>
    </source>
</reference>